<protein>
    <recommendedName>
        <fullName evidence="4">Inheritance of peroxisomes protein 1</fullName>
    </recommendedName>
</protein>
<comment type="caution">
    <text evidence="7">The sequence shown here is derived from an EMBL/GenBank/DDBJ whole genome shotgun (WGS) entry which is preliminary data.</text>
</comment>
<feature type="compositionally biased region" description="Polar residues" evidence="6">
    <location>
        <begin position="311"/>
        <end position="346"/>
    </location>
</feature>
<dbReference type="EMBL" id="JBFMKM010000003">
    <property type="protein sequence ID" value="KAL1310845.1"/>
    <property type="molecule type" value="Genomic_DNA"/>
</dbReference>
<comment type="function">
    <text evidence="1">Required for peroxisome inheritance.</text>
</comment>
<evidence type="ECO:0000256" key="5">
    <source>
        <dbReference type="ARBA" id="ARBA00023136"/>
    </source>
</evidence>
<evidence type="ECO:0000256" key="6">
    <source>
        <dbReference type="SAM" id="MobiDB-lite"/>
    </source>
</evidence>
<feature type="region of interest" description="Disordered" evidence="6">
    <location>
        <begin position="87"/>
        <end position="108"/>
    </location>
</feature>
<feature type="compositionally biased region" description="Low complexity" evidence="6">
    <location>
        <begin position="452"/>
        <end position="462"/>
    </location>
</feature>
<name>A0ABR3PMS4_9PEZI</name>
<feature type="compositionally biased region" description="Acidic residues" evidence="6">
    <location>
        <begin position="738"/>
        <end position="747"/>
    </location>
</feature>
<organism evidence="7 8">
    <name type="scientific">Neodothiora populina</name>
    <dbReference type="NCBI Taxonomy" id="2781224"/>
    <lineage>
        <taxon>Eukaryota</taxon>
        <taxon>Fungi</taxon>
        <taxon>Dikarya</taxon>
        <taxon>Ascomycota</taxon>
        <taxon>Pezizomycotina</taxon>
        <taxon>Dothideomycetes</taxon>
        <taxon>Dothideomycetidae</taxon>
        <taxon>Dothideales</taxon>
        <taxon>Dothioraceae</taxon>
        <taxon>Neodothiora</taxon>
    </lineage>
</organism>
<evidence type="ECO:0000256" key="4">
    <source>
        <dbReference type="ARBA" id="ARBA00021397"/>
    </source>
</evidence>
<accession>A0ABR3PMS4</accession>
<gene>
    <name evidence="7" type="ORF">AAFC00_001079</name>
</gene>
<reference evidence="7 8" key="1">
    <citation type="submission" date="2024-07" db="EMBL/GenBank/DDBJ databases">
        <title>Draft sequence of the Neodothiora populina.</title>
        <authorList>
            <person name="Drown D.D."/>
            <person name="Schuette U.S."/>
            <person name="Buechlein A.B."/>
            <person name="Rusch D.R."/>
            <person name="Winton L.W."/>
            <person name="Adams G.A."/>
        </authorList>
    </citation>
    <scope>NUCLEOTIDE SEQUENCE [LARGE SCALE GENOMIC DNA]</scope>
    <source>
        <strain evidence="7 8">CPC 39397</strain>
    </source>
</reference>
<feature type="compositionally biased region" description="Low complexity" evidence="6">
    <location>
        <begin position="683"/>
        <end position="714"/>
    </location>
</feature>
<feature type="region of interest" description="Disordered" evidence="6">
    <location>
        <begin position="475"/>
        <end position="566"/>
    </location>
</feature>
<feature type="region of interest" description="Disordered" evidence="6">
    <location>
        <begin position="277"/>
        <end position="462"/>
    </location>
</feature>
<dbReference type="Proteomes" id="UP001562354">
    <property type="component" value="Unassembled WGS sequence"/>
</dbReference>
<sequence>MSTPTTPVVHHPINNDNTSSFTQRNAASLQRSFTLPAKLTDAPNATRQTSGSGVEIGASEAIETLYVHPGARIISFTTAASANALTRPGSSASVNRRSSSTFESYSGGSDGDWGNGLAWENATERTLAAGPLEIYRVPGSVSFLHSGALLHAILPRSQCWCVDGVSKFVFRIRPDTYYRIELPSTNPGEEELVEGLKLTLSKVLYYERTACPFRRGFGDALPEMPEVPRRSLSRSASVGRAKKWTFERRWRPEGERGNLEALSQLSSIRDEGRYAVQHAQGHQYSRLEEEKEDEEESQAGAEAEERPATVDSHTPSPSPLHSRTARSVTAPPQLSSKLSRAPSKTTVPKIAGRINEAVRQQSGSTLIPRPIKRRQHSDASTPKLPPTPESLQDEFTSPFLVTEEESAREGDGDHVEATGVPTLISESEDSLLLNSPSTPRPIATSVPAPEPSLDSSSNSASFSCVDSWPANGKNNSTISLSQSSSYHSLPPTRQPSPAPTASASGTAPSTETPPDQHLVRRTHHTRTVTPTTLLLPAATASSATKQALRSLTPTTPSSSTVTTLSSTTTALVKKTATIFLGPPAHLVHIMLRIAARILLSALEHGTDDDEHGHDGRRHGRDEFYEAITVPLHGADDNELLHREITPSKSSTLPLIDGKQEISPASAYASLGFSPLPLKSFSPSSSSSFSSSSASTSSTTTTTTTTTTTRATRTSVLQTETEMQKRRGHRRVVPGSFDFSDDEEEWGM</sequence>
<keyword evidence="8" id="KW-1185">Reference proteome</keyword>
<feature type="compositionally biased region" description="Low complexity" evidence="6">
    <location>
        <begin position="499"/>
        <end position="513"/>
    </location>
</feature>
<comment type="similarity">
    <text evidence="3">Belongs to the INP1 family.</text>
</comment>
<dbReference type="RefSeq" id="XP_069203694.1">
    <property type="nucleotide sequence ID" value="XM_069340222.1"/>
</dbReference>
<feature type="region of interest" description="Disordered" evidence="6">
    <location>
        <begin position="683"/>
        <end position="747"/>
    </location>
</feature>
<feature type="compositionally biased region" description="Basic and acidic residues" evidence="6">
    <location>
        <begin position="405"/>
        <end position="416"/>
    </location>
</feature>
<evidence type="ECO:0000256" key="3">
    <source>
        <dbReference type="ARBA" id="ARBA00010707"/>
    </source>
</evidence>
<evidence type="ECO:0000313" key="8">
    <source>
        <dbReference type="Proteomes" id="UP001562354"/>
    </source>
</evidence>
<feature type="compositionally biased region" description="Low complexity" evidence="6">
    <location>
        <begin position="90"/>
        <end position="107"/>
    </location>
</feature>
<proteinExistence type="inferred from homology"/>
<feature type="compositionally biased region" description="Low complexity" evidence="6">
    <location>
        <begin position="527"/>
        <end position="566"/>
    </location>
</feature>
<comment type="subcellular location">
    <subcellularLocation>
        <location evidence="2">Peroxisome membrane</location>
        <topology evidence="2">Peripheral membrane protein</topology>
    </subcellularLocation>
</comment>
<feature type="compositionally biased region" description="Low complexity" evidence="6">
    <location>
        <begin position="476"/>
        <end position="491"/>
    </location>
</feature>
<evidence type="ECO:0000256" key="1">
    <source>
        <dbReference type="ARBA" id="ARBA00003594"/>
    </source>
</evidence>
<feature type="region of interest" description="Disordered" evidence="6">
    <location>
        <begin position="1"/>
        <end position="20"/>
    </location>
</feature>
<dbReference type="InterPro" id="IPR024758">
    <property type="entry name" value="Inp1"/>
</dbReference>
<evidence type="ECO:0000256" key="2">
    <source>
        <dbReference type="ARBA" id="ARBA00004421"/>
    </source>
</evidence>
<dbReference type="GeneID" id="95974782"/>
<dbReference type="Pfam" id="PF12634">
    <property type="entry name" value="Inp1"/>
    <property type="match status" value="1"/>
</dbReference>
<keyword evidence="5" id="KW-0472">Membrane</keyword>
<evidence type="ECO:0000313" key="7">
    <source>
        <dbReference type="EMBL" id="KAL1310845.1"/>
    </source>
</evidence>